<feature type="transmembrane region" description="Helical" evidence="1">
    <location>
        <begin position="134"/>
        <end position="158"/>
    </location>
</feature>
<dbReference type="OrthoDB" id="7618855at2"/>
<proteinExistence type="predicted"/>
<name>A0A0W0ZCB7_9GAMM</name>
<dbReference type="AlphaFoldDB" id="A0A0W0ZCB7"/>
<accession>A0A0W0ZCB7</accession>
<protein>
    <submittedName>
        <fullName evidence="2">Transmembrane protein</fullName>
    </submittedName>
</protein>
<feature type="transmembrane region" description="Helical" evidence="1">
    <location>
        <begin position="105"/>
        <end position="128"/>
    </location>
</feature>
<keyword evidence="3" id="KW-1185">Reference proteome</keyword>
<keyword evidence="1 2" id="KW-0812">Transmembrane</keyword>
<sequence>MIRISKILCIVALAFYCFLVVLGNITDYKANYVLVEHTLAMTDIFADSRIGYRAIFNPIVQHTIYLMIIGLEILTMVLCAAGAWKLFKVRHESALIFNGAKNWAVAGLTLGFLTWQVVFMSIAGEWFGLWMSSLFRGALTTAFHLFITFLVLLIYLVIKDE</sequence>
<organism evidence="2 3">
    <name type="scientific">Legionella steelei</name>
    <dbReference type="NCBI Taxonomy" id="947033"/>
    <lineage>
        <taxon>Bacteria</taxon>
        <taxon>Pseudomonadati</taxon>
        <taxon>Pseudomonadota</taxon>
        <taxon>Gammaproteobacteria</taxon>
        <taxon>Legionellales</taxon>
        <taxon>Legionellaceae</taxon>
        <taxon>Legionella</taxon>
    </lineage>
</organism>
<reference evidence="2 3" key="1">
    <citation type="submission" date="2015-11" db="EMBL/GenBank/DDBJ databases">
        <title>Genomic analysis of 38 Legionella species identifies large and diverse effector repertoires.</title>
        <authorList>
            <person name="Burstein D."/>
            <person name="Amaro F."/>
            <person name="Zusman T."/>
            <person name="Lifshitz Z."/>
            <person name="Cohen O."/>
            <person name="Gilbert J.A."/>
            <person name="Pupko T."/>
            <person name="Shuman H.A."/>
            <person name="Segal G."/>
        </authorList>
    </citation>
    <scope>NUCLEOTIDE SEQUENCE [LARGE SCALE GENOMIC DNA]</scope>
    <source>
        <strain evidence="2 3">IMVS3376</strain>
    </source>
</reference>
<dbReference type="STRING" id="947033.Lste_3050"/>
<keyword evidence="1" id="KW-1133">Transmembrane helix</keyword>
<evidence type="ECO:0000313" key="2">
    <source>
        <dbReference type="EMBL" id="KTD66844.1"/>
    </source>
</evidence>
<dbReference type="PATRIC" id="fig|947033.5.peg.3232"/>
<dbReference type="RefSeq" id="WP_157070775.1">
    <property type="nucleotide sequence ID" value="NZ_DAIOMV010000004.1"/>
</dbReference>
<evidence type="ECO:0000313" key="3">
    <source>
        <dbReference type="Proteomes" id="UP000054926"/>
    </source>
</evidence>
<comment type="caution">
    <text evidence="2">The sequence shown here is derived from an EMBL/GenBank/DDBJ whole genome shotgun (WGS) entry which is preliminary data.</text>
</comment>
<feature type="transmembrane region" description="Helical" evidence="1">
    <location>
        <begin position="64"/>
        <end position="84"/>
    </location>
</feature>
<dbReference type="EMBL" id="LNYY01000021">
    <property type="protein sequence ID" value="KTD66844.1"/>
    <property type="molecule type" value="Genomic_DNA"/>
</dbReference>
<gene>
    <name evidence="2" type="ORF">Lste_3050</name>
</gene>
<dbReference type="Pfam" id="PF09933">
    <property type="entry name" value="DUF2165"/>
    <property type="match status" value="1"/>
</dbReference>
<dbReference type="InterPro" id="IPR018681">
    <property type="entry name" value="DUF2165_transmembrane"/>
</dbReference>
<keyword evidence="1" id="KW-0472">Membrane</keyword>
<evidence type="ECO:0000256" key="1">
    <source>
        <dbReference type="SAM" id="Phobius"/>
    </source>
</evidence>
<dbReference type="Proteomes" id="UP000054926">
    <property type="component" value="Unassembled WGS sequence"/>
</dbReference>